<dbReference type="InterPro" id="IPR023016">
    <property type="entry name" value="HisA/PriA"/>
</dbReference>
<evidence type="ECO:0000256" key="6">
    <source>
        <dbReference type="ARBA" id="ARBA00018464"/>
    </source>
</evidence>
<feature type="active site" description="Proton donor" evidence="12">
    <location>
        <position position="129"/>
    </location>
</feature>
<evidence type="ECO:0000256" key="10">
    <source>
        <dbReference type="ARBA" id="ARBA00023235"/>
    </source>
</evidence>
<dbReference type="RefSeq" id="WP_094885351.1">
    <property type="nucleotide sequence ID" value="NZ_NPMS01000003.1"/>
</dbReference>
<name>A0A265NAD4_9BACI</name>
<accession>A0A265NAD4</accession>
<evidence type="ECO:0000256" key="13">
    <source>
        <dbReference type="RuleBase" id="RU003657"/>
    </source>
</evidence>
<dbReference type="Gene3D" id="3.20.20.70">
    <property type="entry name" value="Aldolase class I"/>
    <property type="match status" value="1"/>
</dbReference>
<dbReference type="InterPro" id="IPR006062">
    <property type="entry name" value="His_biosynth"/>
</dbReference>
<keyword evidence="7 12" id="KW-0963">Cytoplasm</keyword>
<keyword evidence="10 12" id="KW-0413">Isomerase</keyword>
<dbReference type="CDD" id="cd04732">
    <property type="entry name" value="HisA"/>
    <property type="match status" value="1"/>
</dbReference>
<evidence type="ECO:0000256" key="11">
    <source>
        <dbReference type="ARBA" id="ARBA00030547"/>
    </source>
</evidence>
<dbReference type="EMBL" id="NPMS01000003">
    <property type="protein sequence ID" value="OZU88992.1"/>
    <property type="molecule type" value="Genomic_DNA"/>
</dbReference>
<evidence type="ECO:0000256" key="1">
    <source>
        <dbReference type="ARBA" id="ARBA00000901"/>
    </source>
</evidence>
<comment type="similarity">
    <text evidence="4 12 13">Belongs to the HisA/HisF family.</text>
</comment>
<keyword evidence="16" id="KW-1185">Reference proteome</keyword>
<dbReference type="InterPro" id="IPR011060">
    <property type="entry name" value="RibuloseP-bd_barrel"/>
</dbReference>
<reference evidence="15 16" key="1">
    <citation type="submission" date="2017-08" db="EMBL/GenBank/DDBJ databases">
        <title>Virgibacillus indicus sp. nov. and Virgibacillus profoundi sp. nov, two moderately halophilic bacteria isolated from marine sediment by using the Microfluidic Streak Plate.</title>
        <authorList>
            <person name="Xu B."/>
            <person name="Hu B."/>
            <person name="Wang J."/>
            <person name="Zhu Y."/>
            <person name="Huang L."/>
            <person name="Du W."/>
            <person name="Huang Y."/>
        </authorList>
    </citation>
    <scope>NUCLEOTIDE SEQUENCE [LARGE SCALE GENOMIC DNA]</scope>
    <source>
        <strain evidence="15 16">IO3-P2-C2</strain>
    </source>
</reference>
<dbReference type="EC" id="5.3.1.16" evidence="5 12"/>
<dbReference type="PANTHER" id="PTHR43090:SF2">
    <property type="entry name" value="1-(5-PHOSPHORIBOSYL)-5-[(5-PHOSPHORIBOSYLAMINO)METHYLIDENEAMINO] IMIDAZOLE-4-CARBOXAMIDE ISOMERASE"/>
    <property type="match status" value="1"/>
</dbReference>
<evidence type="ECO:0000256" key="5">
    <source>
        <dbReference type="ARBA" id="ARBA00012550"/>
    </source>
</evidence>
<evidence type="ECO:0000313" key="15">
    <source>
        <dbReference type="EMBL" id="OZU88992.1"/>
    </source>
</evidence>
<comment type="subcellular location">
    <subcellularLocation>
        <location evidence="2 12 14">Cytoplasm</location>
    </subcellularLocation>
</comment>
<evidence type="ECO:0000256" key="14">
    <source>
        <dbReference type="RuleBase" id="RU003658"/>
    </source>
</evidence>
<evidence type="ECO:0000313" key="16">
    <source>
        <dbReference type="Proteomes" id="UP000216498"/>
    </source>
</evidence>
<dbReference type="SUPFAM" id="SSF51366">
    <property type="entry name" value="Ribulose-phoshate binding barrel"/>
    <property type="match status" value="1"/>
</dbReference>
<proteinExistence type="inferred from homology"/>
<evidence type="ECO:0000256" key="8">
    <source>
        <dbReference type="ARBA" id="ARBA00022605"/>
    </source>
</evidence>
<dbReference type="InterPro" id="IPR013785">
    <property type="entry name" value="Aldolase_TIM"/>
</dbReference>
<evidence type="ECO:0000256" key="2">
    <source>
        <dbReference type="ARBA" id="ARBA00004496"/>
    </source>
</evidence>
<dbReference type="NCBIfam" id="TIGR00007">
    <property type="entry name" value="1-(5-phosphoribosyl)-5-[(5-phosphoribosylamino)methylideneamino]imidazole-4-carboxamide isomerase"/>
    <property type="match status" value="1"/>
</dbReference>
<comment type="pathway">
    <text evidence="3 12 14">Amino-acid biosynthesis; L-histidine biosynthesis; L-histidine from 5-phospho-alpha-D-ribose 1-diphosphate: step 4/9.</text>
</comment>
<dbReference type="Proteomes" id="UP000216498">
    <property type="component" value="Unassembled WGS sequence"/>
</dbReference>
<dbReference type="GO" id="GO:0003949">
    <property type="term" value="F:1-(5-phosphoribosyl)-5-[(5-phosphoribosylamino)methylideneamino]imidazole-4-carboxamide isomerase activity"/>
    <property type="evidence" value="ECO:0007669"/>
    <property type="project" value="UniProtKB-UniRule"/>
</dbReference>
<dbReference type="PANTHER" id="PTHR43090">
    <property type="entry name" value="1-(5-PHOSPHORIBOSYL)-5-[(5-PHOSPHORIBOSYLAMINO)METHYLIDENEAMINO] IMIDAZOLE-4-CARBOXAMIDE ISOMERASE"/>
    <property type="match status" value="1"/>
</dbReference>
<dbReference type="HAMAP" id="MF_01014">
    <property type="entry name" value="HisA"/>
    <property type="match status" value="1"/>
</dbReference>
<dbReference type="GO" id="GO:0005737">
    <property type="term" value="C:cytoplasm"/>
    <property type="evidence" value="ECO:0007669"/>
    <property type="project" value="UniProtKB-SubCell"/>
</dbReference>
<gene>
    <name evidence="12 15" type="primary">hisA</name>
    <name evidence="15" type="ORF">CIL03_08200</name>
</gene>
<sequence>MILFPAIDIKNGKCVRLTQGDYNKEKIYNDSPVEVAADWEKQQAAYLHIVDLDGAKTGVSINKASIEAISKQASIPIQLGGGIRSMSVIQEYITAGVDRVIIGTAAINDKAFLREAVDAYGSKVAVSIDARNGYVATNGWTSTSTVKAIDLVKELESLGVETIVYTDILKDGMLQGPNFKELQEINEATTMNVIASGGISSPADVEKLKSLDLYCAIIGKALYDGTMNFKDLLDGEENAG</sequence>
<evidence type="ECO:0000256" key="12">
    <source>
        <dbReference type="HAMAP-Rule" id="MF_01014"/>
    </source>
</evidence>
<dbReference type="OrthoDB" id="9807749at2"/>
<evidence type="ECO:0000256" key="7">
    <source>
        <dbReference type="ARBA" id="ARBA00022490"/>
    </source>
</evidence>
<dbReference type="GO" id="GO:0000105">
    <property type="term" value="P:L-histidine biosynthetic process"/>
    <property type="evidence" value="ECO:0007669"/>
    <property type="project" value="UniProtKB-UniRule"/>
</dbReference>
<feature type="active site" description="Proton acceptor" evidence="12">
    <location>
        <position position="8"/>
    </location>
</feature>
<dbReference type="GO" id="GO:0000162">
    <property type="term" value="P:L-tryptophan biosynthetic process"/>
    <property type="evidence" value="ECO:0007669"/>
    <property type="project" value="TreeGrafter"/>
</dbReference>
<comment type="catalytic activity">
    <reaction evidence="1 12 14">
        <text>1-(5-phospho-beta-D-ribosyl)-5-[(5-phospho-beta-D-ribosylamino)methylideneamino]imidazole-4-carboxamide = 5-[(5-phospho-1-deoxy-D-ribulos-1-ylimino)methylamino]-1-(5-phospho-beta-D-ribosyl)imidazole-4-carboxamide</text>
        <dbReference type="Rhea" id="RHEA:15469"/>
        <dbReference type="ChEBI" id="CHEBI:58435"/>
        <dbReference type="ChEBI" id="CHEBI:58525"/>
        <dbReference type="EC" id="5.3.1.16"/>
    </reaction>
</comment>
<dbReference type="InterPro" id="IPR006063">
    <property type="entry name" value="HisA_bact_arch"/>
</dbReference>
<dbReference type="AlphaFoldDB" id="A0A265NAD4"/>
<dbReference type="UniPathway" id="UPA00031">
    <property type="reaction ID" value="UER00009"/>
</dbReference>
<evidence type="ECO:0000256" key="9">
    <source>
        <dbReference type="ARBA" id="ARBA00023102"/>
    </source>
</evidence>
<keyword evidence="8 12" id="KW-0028">Amino-acid biosynthesis</keyword>
<evidence type="ECO:0000256" key="4">
    <source>
        <dbReference type="ARBA" id="ARBA00009667"/>
    </source>
</evidence>
<dbReference type="Pfam" id="PF00977">
    <property type="entry name" value="His_biosynth"/>
    <property type="match status" value="1"/>
</dbReference>
<dbReference type="FunFam" id="3.20.20.70:FF:000009">
    <property type="entry name" value="1-(5-phosphoribosyl)-5-[(5-phosphoribosylamino)methylideneamino] imidazole-4-carboxamide isomerase"/>
    <property type="match status" value="1"/>
</dbReference>
<keyword evidence="9 12" id="KW-0368">Histidine biosynthesis</keyword>
<dbReference type="InterPro" id="IPR044524">
    <property type="entry name" value="Isoase_HisA-like"/>
</dbReference>
<comment type="caution">
    <text evidence="15">The sequence shown here is derived from an EMBL/GenBank/DDBJ whole genome shotgun (WGS) entry which is preliminary data.</text>
</comment>
<protein>
    <recommendedName>
        <fullName evidence="6 12">1-(5-phosphoribosyl)-5-[(5-phosphoribosylamino)methylideneamino] imidazole-4-carboxamide isomerase</fullName>
        <ecNumber evidence="5 12">5.3.1.16</ecNumber>
    </recommendedName>
    <alternativeName>
        <fullName evidence="11 12">Phosphoribosylformimino-5-aminoimidazole carboxamide ribotide isomerase</fullName>
    </alternativeName>
</protein>
<evidence type="ECO:0000256" key="3">
    <source>
        <dbReference type="ARBA" id="ARBA00005133"/>
    </source>
</evidence>
<organism evidence="15 16">
    <name type="scientific">Virgibacillus indicus</name>
    <dbReference type="NCBI Taxonomy" id="2024554"/>
    <lineage>
        <taxon>Bacteria</taxon>
        <taxon>Bacillati</taxon>
        <taxon>Bacillota</taxon>
        <taxon>Bacilli</taxon>
        <taxon>Bacillales</taxon>
        <taxon>Bacillaceae</taxon>
        <taxon>Virgibacillus</taxon>
    </lineage>
</organism>